<dbReference type="InterPro" id="IPR024857">
    <property type="entry name" value="Cappuccino"/>
</dbReference>
<evidence type="ECO:0000313" key="3">
    <source>
        <dbReference type="Proteomes" id="UP001152759"/>
    </source>
</evidence>
<proteinExistence type="predicted"/>
<protein>
    <recommendedName>
        <fullName evidence="4">Cappuccino</fullName>
    </recommendedName>
</protein>
<dbReference type="Proteomes" id="UP001152759">
    <property type="component" value="Chromosome 10"/>
</dbReference>
<reference evidence="2" key="1">
    <citation type="submission" date="2021-12" db="EMBL/GenBank/DDBJ databases">
        <authorList>
            <person name="King R."/>
        </authorList>
    </citation>
    <scope>NUCLEOTIDE SEQUENCE</scope>
</reference>
<dbReference type="KEGG" id="btab:109040606"/>
<feature type="region of interest" description="Disordered" evidence="1">
    <location>
        <begin position="128"/>
        <end position="147"/>
    </location>
</feature>
<feature type="compositionally biased region" description="Polar residues" evidence="1">
    <location>
        <begin position="136"/>
        <end position="145"/>
    </location>
</feature>
<evidence type="ECO:0000256" key="1">
    <source>
        <dbReference type="SAM" id="MobiDB-lite"/>
    </source>
</evidence>
<sequence length="170" mass="19545">MASDKSEFNLEQLALDYSKYLKIETSKDVKSIEENIDDMLTRLEEFSGIMNMMSVEVQKCADTCIPDLHRIRIQLMEFFRQIHMLEALVGRVHQDLNVVESQVMEAELDIGVSDGLFKNILKPFFSSKSTDRSRNEPTSSTTKKSQIVYIPPAIFKTSDFFPPQEEQPKS</sequence>
<name>A0A9P0A528_BEMTA</name>
<dbReference type="AlphaFoldDB" id="A0A9P0A528"/>
<evidence type="ECO:0000313" key="2">
    <source>
        <dbReference type="EMBL" id="CAH0383553.1"/>
    </source>
</evidence>
<dbReference type="GO" id="GO:0031083">
    <property type="term" value="C:BLOC-1 complex"/>
    <property type="evidence" value="ECO:0007669"/>
    <property type="project" value="TreeGrafter"/>
</dbReference>
<dbReference type="EMBL" id="OU963871">
    <property type="protein sequence ID" value="CAH0383553.1"/>
    <property type="molecule type" value="Genomic_DNA"/>
</dbReference>
<accession>A0A9P0A528</accession>
<gene>
    <name evidence="2" type="ORF">BEMITA_LOCUS2991</name>
</gene>
<dbReference type="PANTHER" id="PTHR16230:SF3">
    <property type="entry name" value="BIOGENESIS OF LYSOSOMAL ORGANELLES COMPLEX-1, SUBUNIT 4, CAPPUCCINO"/>
    <property type="match status" value="1"/>
</dbReference>
<keyword evidence="3" id="KW-1185">Reference proteome</keyword>
<organism evidence="2 3">
    <name type="scientific">Bemisia tabaci</name>
    <name type="common">Sweetpotato whitefly</name>
    <name type="synonym">Aleurodes tabaci</name>
    <dbReference type="NCBI Taxonomy" id="7038"/>
    <lineage>
        <taxon>Eukaryota</taxon>
        <taxon>Metazoa</taxon>
        <taxon>Ecdysozoa</taxon>
        <taxon>Arthropoda</taxon>
        <taxon>Hexapoda</taxon>
        <taxon>Insecta</taxon>
        <taxon>Pterygota</taxon>
        <taxon>Neoptera</taxon>
        <taxon>Paraneoptera</taxon>
        <taxon>Hemiptera</taxon>
        <taxon>Sternorrhyncha</taxon>
        <taxon>Aleyrodoidea</taxon>
        <taxon>Aleyrodidae</taxon>
        <taxon>Aleyrodinae</taxon>
        <taxon>Bemisia</taxon>
    </lineage>
</organism>
<dbReference type="PANTHER" id="PTHR16230">
    <property type="entry name" value="CAPPUCCINO"/>
    <property type="match status" value="1"/>
</dbReference>
<evidence type="ECO:0008006" key="4">
    <source>
        <dbReference type="Google" id="ProtNLM"/>
    </source>
</evidence>